<dbReference type="SUPFAM" id="SSF48726">
    <property type="entry name" value="Immunoglobulin"/>
    <property type="match status" value="3"/>
</dbReference>
<dbReference type="CDD" id="cd00096">
    <property type="entry name" value="Ig"/>
    <property type="match status" value="2"/>
</dbReference>
<dbReference type="PROSITE" id="PS50835">
    <property type="entry name" value="IG_LIKE"/>
    <property type="match status" value="2"/>
</dbReference>
<dbReference type="Pfam" id="PF13895">
    <property type="entry name" value="Ig_2"/>
    <property type="match status" value="1"/>
</dbReference>
<organism evidence="2 3">
    <name type="scientific">Gadus morhua</name>
    <name type="common">Atlantic cod</name>
    <dbReference type="NCBI Taxonomy" id="8049"/>
    <lineage>
        <taxon>Eukaryota</taxon>
        <taxon>Metazoa</taxon>
        <taxon>Chordata</taxon>
        <taxon>Craniata</taxon>
        <taxon>Vertebrata</taxon>
        <taxon>Euteleostomi</taxon>
        <taxon>Actinopterygii</taxon>
        <taxon>Neopterygii</taxon>
        <taxon>Teleostei</taxon>
        <taxon>Neoteleostei</taxon>
        <taxon>Acanthomorphata</taxon>
        <taxon>Zeiogadaria</taxon>
        <taxon>Gadariae</taxon>
        <taxon>Gadiformes</taxon>
        <taxon>Gadoidei</taxon>
        <taxon>Gadidae</taxon>
        <taxon>Gadus</taxon>
    </lineage>
</organism>
<dbReference type="SMART" id="SM00409">
    <property type="entry name" value="IG"/>
    <property type="match status" value="3"/>
</dbReference>
<evidence type="ECO:0000313" key="2">
    <source>
        <dbReference type="Ensembl" id="ENSGMOP00000040242.1"/>
    </source>
</evidence>
<reference evidence="2" key="1">
    <citation type="submission" date="2025-08" db="UniProtKB">
        <authorList>
            <consortium name="Ensembl"/>
        </authorList>
    </citation>
    <scope>IDENTIFICATION</scope>
</reference>
<protein>
    <recommendedName>
        <fullName evidence="1">Ig-like domain-containing protein</fullName>
    </recommendedName>
</protein>
<dbReference type="InterPro" id="IPR003599">
    <property type="entry name" value="Ig_sub"/>
</dbReference>
<proteinExistence type="predicted"/>
<dbReference type="InterPro" id="IPR003598">
    <property type="entry name" value="Ig_sub2"/>
</dbReference>
<accession>A0A8C5B104</accession>
<feature type="domain" description="Ig-like" evidence="1">
    <location>
        <begin position="204"/>
        <end position="280"/>
    </location>
</feature>
<keyword evidence="3" id="KW-1185">Reference proteome</keyword>
<evidence type="ECO:0000259" key="1">
    <source>
        <dbReference type="PROSITE" id="PS50835"/>
    </source>
</evidence>
<dbReference type="OMA" id="DYENWGE"/>
<dbReference type="AlphaFoldDB" id="A0A8C5B104"/>
<dbReference type="Gene3D" id="2.60.40.10">
    <property type="entry name" value="Immunoglobulins"/>
    <property type="match status" value="3"/>
</dbReference>
<dbReference type="InterPro" id="IPR036179">
    <property type="entry name" value="Ig-like_dom_sf"/>
</dbReference>
<dbReference type="Ensembl" id="ENSGMOT00000069604.1">
    <property type="protein sequence ID" value="ENSGMOP00000040242.1"/>
    <property type="gene ID" value="ENSGMOG00000033607.1"/>
</dbReference>
<dbReference type="SMART" id="SM00408">
    <property type="entry name" value="IGc2"/>
    <property type="match status" value="2"/>
</dbReference>
<dbReference type="PANTHER" id="PTHR46013">
    <property type="entry name" value="VASCULAR CELL ADHESION MOLECULE 1"/>
    <property type="match status" value="1"/>
</dbReference>
<name>A0A8C5B104_GADMO</name>
<dbReference type="Pfam" id="PF13927">
    <property type="entry name" value="Ig_3"/>
    <property type="match status" value="1"/>
</dbReference>
<feature type="domain" description="Ig-like" evidence="1">
    <location>
        <begin position="290"/>
        <end position="371"/>
    </location>
</feature>
<sequence>MYLMICSSVTYPSSNVCALRGTKVDISFTYEYPDYVQYRPNTVNTLWFTKGDKYQPVDLKHNADYTGRAVYSCEEVSCTRSRCHGTCTLRIRNLRQSDSAVYKFIFTTNQPGGKYTGDPGVTLSVTDLQVKVSFPYPTNPTWAKLECRSMCGLAGDPPYIWFRNGQNIKQGMIYSVKPQSGDSFSCAVKGYDLRSPLLYTPKTPSVTVSPSGEIEEGSSVTLNCSSDANPAANYTWFKVDTDRPSRKMNQGPQLVFSNILSSDSGQYRCDAKNELGKEYAYHPIDVKYGPKHVYINSSPSGEIEEGSSVTLSCSSDANPAAEYTWFKNNQPLLWEPSQPHTFPSVRPEDRGTYRCHAENKYGQLSSNSILMDVQCELNIGLIC</sequence>
<dbReference type="GeneTree" id="ENSGT01010000222294"/>
<dbReference type="InterPro" id="IPR007110">
    <property type="entry name" value="Ig-like_dom"/>
</dbReference>
<dbReference type="InterPro" id="IPR013783">
    <property type="entry name" value="Ig-like_fold"/>
</dbReference>
<evidence type="ECO:0000313" key="3">
    <source>
        <dbReference type="Proteomes" id="UP000694546"/>
    </source>
</evidence>
<dbReference type="Proteomes" id="UP000694546">
    <property type="component" value="Chromosome 23"/>
</dbReference>
<dbReference type="PANTHER" id="PTHR46013:SF4">
    <property type="entry name" value="B-CELL RECEPTOR CD22-RELATED"/>
    <property type="match status" value="1"/>
</dbReference>
<reference evidence="2" key="2">
    <citation type="submission" date="2025-09" db="UniProtKB">
        <authorList>
            <consortium name="Ensembl"/>
        </authorList>
    </citation>
    <scope>IDENTIFICATION</scope>
</reference>